<evidence type="ECO:0000256" key="3">
    <source>
        <dbReference type="ARBA" id="ARBA00004496"/>
    </source>
</evidence>
<evidence type="ECO:0000256" key="9">
    <source>
        <dbReference type="ARBA" id="ARBA00023242"/>
    </source>
</evidence>
<dbReference type="eggNOG" id="KOG4774">
    <property type="taxonomic scope" value="Eukaryota"/>
</dbReference>
<dbReference type="PANTHER" id="PTHR18829">
    <property type="entry name" value="PROTEIN YAE1 HOMOLOG"/>
    <property type="match status" value="1"/>
</dbReference>
<dbReference type="InterPro" id="IPR038881">
    <property type="entry name" value="Yae1-like"/>
</dbReference>
<comment type="subunit">
    <text evidence="5">May form a complex with LTO1.</text>
</comment>
<dbReference type="InterPro" id="IPR019191">
    <property type="entry name" value="Essential_protein_Yae1_N"/>
</dbReference>
<keyword evidence="9" id="KW-0539">Nucleus</keyword>
<evidence type="ECO:0000256" key="6">
    <source>
        <dbReference type="ARBA" id="ARBA00017286"/>
    </source>
</evidence>
<evidence type="ECO:0000256" key="2">
    <source>
        <dbReference type="ARBA" id="ARBA00004123"/>
    </source>
</evidence>
<dbReference type="Pfam" id="PF09811">
    <property type="entry name" value="Yae1_N"/>
    <property type="match status" value="1"/>
</dbReference>
<dbReference type="KEGG" id="mbe:MBM_04517"/>
<evidence type="ECO:0000259" key="11">
    <source>
        <dbReference type="Pfam" id="PF09811"/>
    </source>
</evidence>
<feature type="domain" description="Essential protein Yae1 N-terminal" evidence="11">
    <location>
        <begin position="161"/>
        <end position="199"/>
    </location>
</feature>
<protein>
    <recommendedName>
        <fullName evidence="7">Protein YAE1</fullName>
    </recommendedName>
    <alternativeName>
        <fullName evidence="6">Protein yae1</fullName>
    </alternativeName>
</protein>
<dbReference type="Proteomes" id="UP000006753">
    <property type="component" value="Unassembled WGS sequence"/>
</dbReference>
<dbReference type="STRING" id="1072389.K1WH65"/>
<organism evidence="12 13">
    <name type="scientific">Marssonina brunnea f. sp. multigermtubi (strain MB_m1)</name>
    <name type="common">Marssonina leaf spot fungus</name>
    <dbReference type="NCBI Taxonomy" id="1072389"/>
    <lineage>
        <taxon>Eukaryota</taxon>
        <taxon>Fungi</taxon>
        <taxon>Dikarya</taxon>
        <taxon>Ascomycota</taxon>
        <taxon>Pezizomycotina</taxon>
        <taxon>Leotiomycetes</taxon>
        <taxon>Helotiales</taxon>
        <taxon>Drepanopezizaceae</taxon>
        <taxon>Drepanopeziza</taxon>
    </lineage>
</organism>
<sequence>MFVPDGIRTRVSCYLTWIMGSRQAKPLLYRDGDRLSHRGRPSRPPFRLSLLMSRAGDGAAMSPIAPIPVPVVLSRRKAPGRGRLNTANEMLQREDVPPGSSFTAADTMDDDIAFAGENFVNDDLDDVFGSAPPSPSHPAAAQGNFEPSDIPRLREKHETEGYRDGVTKGKGESVQAGFDEGYALGAVLGLRIGKILGMLEGILAGVKGKEIGKEMEAERVRVERQFDEARGELRTEVVFGREFWGEDGVWRFEVPGDGKEGSEVVFSDVAGAHPLVRKWEGLVAEEVRRWGLDLGILDGEGGEEEVMGEKKKGAMSKTVGKGEMESEAVAAGMAKAMGIQKKDLAW</sequence>
<keyword evidence="8" id="KW-0963">Cytoplasm</keyword>
<evidence type="ECO:0000256" key="4">
    <source>
        <dbReference type="ARBA" id="ARBA00007096"/>
    </source>
</evidence>
<comment type="subcellular location">
    <subcellularLocation>
        <location evidence="3">Cytoplasm</location>
    </subcellularLocation>
    <subcellularLocation>
        <location evidence="2">Nucleus</location>
    </subcellularLocation>
</comment>
<keyword evidence="13" id="KW-1185">Reference proteome</keyword>
<evidence type="ECO:0000256" key="5">
    <source>
        <dbReference type="ARBA" id="ARBA00011427"/>
    </source>
</evidence>
<evidence type="ECO:0000313" key="12">
    <source>
        <dbReference type="EMBL" id="EKD16940.1"/>
    </source>
</evidence>
<evidence type="ECO:0000256" key="10">
    <source>
        <dbReference type="SAM" id="MobiDB-lite"/>
    </source>
</evidence>
<evidence type="ECO:0000256" key="7">
    <source>
        <dbReference type="ARBA" id="ARBA00018400"/>
    </source>
</evidence>
<evidence type="ECO:0000313" key="13">
    <source>
        <dbReference type="Proteomes" id="UP000006753"/>
    </source>
</evidence>
<dbReference type="GO" id="GO:0005737">
    <property type="term" value="C:cytoplasm"/>
    <property type="evidence" value="ECO:0007669"/>
    <property type="project" value="UniProtKB-SubCell"/>
</dbReference>
<accession>K1WH65</accession>
<dbReference type="GO" id="GO:0005634">
    <property type="term" value="C:nucleus"/>
    <property type="evidence" value="ECO:0007669"/>
    <property type="project" value="UniProtKB-SubCell"/>
</dbReference>
<name>K1WH65_MARBU</name>
<evidence type="ECO:0000256" key="1">
    <source>
        <dbReference type="ARBA" id="ARBA00003836"/>
    </source>
</evidence>
<dbReference type="HOGENOM" id="CLU_066684_0_1_1"/>
<evidence type="ECO:0000256" key="8">
    <source>
        <dbReference type="ARBA" id="ARBA00022490"/>
    </source>
</evidence>
<comment type="similarity">
    <text evidence="4">Belongs to the YAE1 family.</text>
</comment>
<dbReference type="PANTHER" id="PTHR18829:SF0">
    <property type="entry name" value="PROTEIN YAE1 HOMOLOG"/>
    <property type="match status" value="1"/>
</dbReference>
<comment type="function">
    <text evidence="1">The complex LTO1:YAE1 may function as a target specific adapter that probably recruits apo-RPLI1 to the cytosolic iron-sulfur protein assembly (CIA) complex machinery. May be required for biogenesis of the large ribosomal subunit and initiation of translation.</text>
</comment>
<proteinExistence type="inferred from homology"/>
<feature type="region of interest" description="Disordered" evidence="10">
    <location>
        <begin position="124"/>
        <end position="150"/>
    </location>
</feature>
<dbReference type="InParanoid" id="K1WH65"/>
<dbReference type="OrthoDB" id="20086at2759"/>
<gene>
    <name evidence="12" type="ORF">MBM_04517</name>
</gene>
<dbReference type="GeneID" id="18760452"/>
<dbReference type="AlphaFoldDB" id="K1WH65"/>
<reference evidence="12 13" key="1">
    <citation type="journal article" date="2012" name="BMC Genomics">
        <title>Sequencing the genome of Marssonina brunnea reveals fungus-poplar co-evolution.</title>
        <authorList>
            <person name="Zhu S."/>
            <person name="Cao Y.-Z."/>
            <person name="Jiang C."/>
            <person name="Tan B.-Y."/>
            <person name="Wang Z."/>
            <person name="Feng S."/>
            <person name="Zhang L."/>
            <person name="Su X.-H."/>
            <person name="Brejova B."/>
            <person name="Vinar T."/>
            <person name="Xu M."/>
            <person name="Wang M.-X."/>
            <person name="Zhang S.-G."/>
            <person name="Huang M.-R."/>
            <person name="Wu R."/>
            <person name="Zhou Y."/>
        </authorList>
    </citation>
    <scope>NUCLEOTIDE SEQUENCE [LARGE SCALE GENOMIC DNA]</scope>
    <source>
        <strain evidence="12 13">MB_m1</strain>
    </source>
</reference>
<dbReference type="EMBL" id="JH921437">
    <property type="protein sequence ID" value="EKD16940.1"/>
    <property type="molecule type" value="Genomic_DNA"/>
</dbReference>